<reference evidence="1" key="1">
    <citation type="submission" date="2021-04" db="EMBL/GenBank/DDBJ databases">
        <authorList>
            <person name="Hartkoorn R.C."/>
            <person name="Beaudoing E."/>
            <person name="Hot D."/>
        </authorList>
    </citation>
    <scope>NUCLEOTIDE SEQUENCE</scope>
    <source>
        <strain evidence="1">NRRL B-16292</strain>
    </source>
</reference>
<keyword evidence="2" id="KW-1185">Reference proteome</keyword>
<organism evidence="1 2">
    <name type="scientific">Dactylosporangium fulvum</name>
    <dbReference type="NCBI Taxonomy" id="53359"/>
    <lineage>
        <taxon>Bacteria</taxon>
        <taxon>Bacillati</taxon>
        <taxon>Actinomycetota</taxon>
        <taxon>Actinomycetes</taxon>
        <taxon>Micromonosporales</taxon>
        <taxon>Micromonosporaceae</taxon>
        <taxon>Dactylosporangium</taxon>
    </lineage>
</organism>
<sequence length="320" mass="35874">MTNQKPSWPALPLGEWEATYDTLHMYAQIAGKVALALRPMTNHWWQVALELSAHGLTTGAIPYGDRTFSVELDLIEHVARIDTSEDERRTVPLGGPVREFYAGTMAAFADLGIDAPIWPKPVEVADPIPFDRDDRHTTYDAGQVERYWHVLRQVEPVFEEFRAGFTGKASPVQFYWGSFDLAATRYSGRPTDPPPNADVITRFSFTAEQSAVGFWPGGTAANGARVDEPVFFAYTYPEPRGIRDYPVEPAAARFHPDLGEFVLAYEDVRKTPEPARAILDFAQSAYEAGARLQDWPRELLEWTPPMPPTRRRALAHAGGR</sequence>
<evidence type="ECO:0000313" key="1">
    <source>
        <dbReference type="EMBL" id="UWP87102.1"/>
    </source>
</evidence>
<gene>
    <name evidence="1" type="ORF">Dfulv_23825</name>
</gene>
<dbReference type="EMBL" id="CP073720">
    <property type="protein sequence ID" value="UWP87102.1"/>
    <property type="molecule type" value="Genomic_DNA"/>
</dbReference>
<dbReference type="InterPro" id="IPR046038">
    <property type="entry name" value="DUF5996"/>
</dbReference>
<evidence type="ECO:0000313" key="2">
    <source>
        <dbReference type="Proteomes" id="UP001059617"/>
    </source>
</evidence>
<reference evidence="1" key="2">
    <citation type="submission" date="2022-09" db="EMBL/GenBank/DDBJ databases">
        <title>Biosynthetic gene clusters of Dactylosporangioum fulvum.</title>
        <authorList>
            <person name="Caradec T."/>
        </authorList>
    </citation>
    <scope>NUCLEOTIDE SEQUENCE</scope>
    <source>
        <strain evidence="1">NRRL B-16292</strain>
    </source>
</reference>
<protein>
    <submittedName>
        <fullName evidence="1">DUF5996 family protein</fullName>
    </submittedName>
</protein>
<accession>A0ABY5WC53</accession>
<proteinExistence type="predicted"/>
<dbReference type="Pfam" id="PF19459">
    <property type="entry name" value="DUF5996"/>
    <property type="match status" value="1"/>
</dbReference>
<name>A0ABY5WC53_9ACTN</name>
<dbReference type="Proteomes" id="UP001059617">
    <property type="component" value="Chromosome"/>
</dbReference>
<dbReference type="RefSeq" id="WP_259866948.1">
    <property type="nucleotide sequence ID" value="NZ_BAAAST010000173.1"/>
</dbReference>